<evidence type="ECO:0000259" key="1">
    <source>
        <dbReference type="Pfam" id="PF22938"/>
    </source>
</evidence>
<protein>
    <recommendedName>
        <fullName evidence="1">Integrase p58-like C-terminal domain-containing protein</fullName>
    </recommendedName>
</protein>
<reference evidence="3" key="1">
    <citation type="submission" date="2017-01" db="EMBL/GenBank/DDBJ databases">
        <authorList>
            <person name="Wang Y."/>
            <person name="White M."/>
            <person name="Kvist S."/>
            <person name="Moncalvo J.-M."/>
        </authorList>
    </citation>
    <scope>NUCLEOTIDE SEQUENCE [LARGE SCALE GENOMIC DNA]</scope>
    <source>
        <strain evidence="3">COL-18-3</strain>
    </source>
</reference>
<proteinExistence type="predicted"/>
<dbReference type="OrthoDB" id="5592268at2759"/>
<gene>
    <name evidence="2" type="ORF">AX774_g3904</name>
</gene>
<dbReference type="InterPro" id="IPR054465">
    <property type="entry name" value="Integrase_p58-like_C"/>
</dbReference>
<dbReference type="AlphaFoldDB" id="A0A1R1PNU0"/>
<organism evidence="2 3">
    <name type="scientific">Zancudomyces culisetae</name>
    <name type="common">Gut fungus</name>
    <name type="synonym">Smittium culisetae</name>
    <dbReference type="NCBI Taxonomy" id="1213189"/>
    <lineage>
        <taxon>Eukaryota</taxon>
        <taxon>Fungi</taxon>
        <taxon>Fungi incertae sedis</taxon>
        <taxon>Zoopagomycota</taxon>
        <taxon>Kickxellomycotina</taxon>
        <taxon>Harpellomycetes</taxon>
        <taxon>Harpellales</taxon>
        <taxon>Legeriomycetaceae</taxon>
        <taxon>Zancudomyces</taxon>
    </lineage>
</organism>
<evidence type="ECO:0000313" key="3">
    <source>
        <dbReference type="Proteomes" id="UP000188320"/>
    </source>
</evidence>
<evidence type="ECO:0000313" key="2">
    <source>
        <dbReference type="EMBL" id="OMH82611.1"/>
    </source>
</evidence>
<name>A0A1R1PNU0_ZANCU</name>
<dbReference type="Pfam" id="PF22938">
    <property type="entry name" value="Integrase_p58_C"/>
    <property type="match status" value="1"/>
</dbReference>
<keyword evidence="3" id="KW-1185">Reference proteome</keyword>
<dbReference type="Proteomes" id="UP000188320">
    <property type="component" value="Unassembled WGS sequence"/>
</dbReference>
<feature type="domain" description="Integrase p58-like C-terminal" evidence="1">
    <location>
        <begin position="105"/>
        <end position="137"/>
    </location>
</feature>
<sequence>MRTSYHRSLGRSPAEIVYGQRLLTPAIWEHRMNNNTEINNIIQYGLFTDNLQGYRKRAYEIGNQVKLKDEDRYNRNIRKRDFVLGEKVLRSNKDIQGIFDERNTGPYRITKVIGHGVYEIADEEGNQETVHADRLAKYIQTRREITRLRKARSKSTLRRRIASQ</sequence>
<comment type="caution">
    <text evidence="2">The sequence shown here is derived from an EMBL/GenBank/DDBJ whole genome shotgun (WGS) entry which is preliminary data.</text>
</comment>
<dbReference type="EMBL" id="LSSK01000631">
    <property type="protein sequence ID" value="OMH82611.1"/>
    <property type="molecule type" value="Genomic_DNA"/>
</dbReference>
<accession>A0A1R1PNU0</accession>